<evidence type="ECO:0000256" key="3">
    <source>
        <dbReference type="ARBA" id="ARBA00022525"/>
    </source>
</evidence>
<dbReference type="GO" id="GO:0052689">
    <property type="term" value="F:carboxylic ester hydrolase activity"/>
    <property type="evidence" value="ECO:0007669"/>
    <property type="project" value="InterPro"/>
</dbReference>
<dbReference type="Pfam" id="PF00151">
    <property type="entry name" value="Lipase"/>
    <property type="match status" value="1"/>
</dbReference>
<feature type="chain" id="PRO_5036402421" description="Lipase domain-containing protein" evidence="7">
    <location>
        <begin position="21"/>
        <end position="523"/>
    </location>
</feature>
<name>A0A7R8X4U8_9CRUS</name>
<dbReference type="EMBL" id="CAJPEV010000506">
    <property type="protein sequence ID" value="CAG0885948.1"/>
    <property type="molecule type" value="Genomic_DNA"/>
</dbReference>
<dbReference type="InterPro" id="IPR016272">
    <property type="entry name" value="Lipase_LIPH"/>
</dbReference>
<evidence type="ECO:0000313" key="10">
    <source>
        <dbReference type="Proteomes" id="UP000677054"/>
    </source>
</evidence>
<evidence type="ECO:0000256" key="4">
    <source>
        <dbReference type="PIRSR" id="PIRSR000865-1"/>
    </source>
</evidence>
<dbReference type="InterPro" id="IPR029058">
    <property type="entry name" value="AB_hydrolase_fold"/>
</dbReference>
<proteinExistence type="inferred from homology"/>
<protein>
    <recommendedName>
        <fullName evidence="8">Lipase domain-containing protein</fullName>
    </recommendedName>
</protein>
<feature type="active site" description="Charge relay system" evidence="4">
    <location>
        <position position="242"/>
    </location>
</feature>
<feature type="binding site" evidence="5">
    <location>
        <position position="264"/>
    </location>
    <ligand>
        <name>Ca(2+)</name>
        <dbReference type="ChEBI" id="CHEBI:29108"/>
    </ligand>
</feature>
<sequence length="523" mass="57904">MKKFTFFLFASFFCLEWAEGLGRGEDKRGQPEPATSLYNVLKNYEFLEGLHQTARDNKRINGRLEECFGVLGCFNTETGAMSHLGVLPDSPDELRAAFYLYTPENPTDPQTISWEDLEIIQQSNWRPGRPTKFLAHGFNEDGFHPWMIGLKDTFLAKEPMNVVCVDYHHGSQAPNYLQAAANSEIVGRMIANTAILMTGLGASLADFHVIGFSLGAQVAGHAGEWFKETGAGAKLGRITGLDAAAPFFTDLEYQGDRTHLDPSDASFVDVIHSNAAHLLLGGVGAKEALGHVDFYPNGGKAQPECPNVIFHTFEQLFGDGEEDEDSICNHRRAHYYYEESVLSDCVFVGFPCTGIDDFDDFKDGLCFSCPEGGACGVMGYNSPASTSRGSFFFKTRGEAPFCGTQYHVAVFVNDNQFNSWGLLRVTIQATGESFDVTGEREKLEQGEEMKTAAVGRFQPPGETMDISLRYEASDNLILPGKDQWYFDYVKITIAGGNTYYYCGMRTMIETHKEIAMTLTQTPC</sequence>
<dbReference type="GO" id="GO:0046872">
    <property type="term" value="F:metal ion binding"/>
    <property type="evidence" value="ECO:0007669"/>
    <property type="project" value="UniProtKB-KW"/>
</dbReference>
<accession>A0A7R8X4U8</accession>
<comment type="subcellular location">
    <subcellularLocation>
        <location evidence="1">Secreted</location>
    </subcellularLocation>
</comment>
<comment type="similarity">
    <text evidence="2 6">Belongs to the AB hydrolase superfamily. Lipase family.</text>
</comment>
<organism evidence="9">
    <name type="scientific">Darwinula stevensoni</name>
    <dbReference type="NCBI Taxonomy" id="69355"/>
    <lineage>
        <taxon>Eukaryota</taxon>
        <taxon>Metazoa</taxon>
        <taxon>Ecdysozoa</taxon>
        <taxon>Arthropoda</taxon>
        <taxon>Crustacea</taxon>
        <taxon>Oligostraca</taxon>
        <taxon>Ostracoda</taxon>
        <taxon>Podocopa</taxon>
        <taxon>Podocopida</taxon>
        <taxon>Darwinulocopina</taxon>
        <taxon>Darwinuloidea</taxon>
        <taxon>Darwinulidae</taxon>
        <taxon>Darwinula</taxon>
    </lineage>
</organism>
<evidence type="ECO:0000256" key="7">
    <source>
        <dbReference type="SAM" id="SignalP"/>
    </source>
</evidence>
<feature type="signal peptide" evidence="7">
    <location>
        <begin position="1"/>
        <end position="20"/>
    </location>
</feature>
<reference evidence="9" key="1">
    <citation type="submission" date="2020-11" db="EMBL/GenBank/DDBJ databases">
        <authorList>
            <person name="Tran Van P."/>
        </authorList>
    </citation>
    <scope>NUCLEOTIDE SEQUENCE</scope>
</reference>
<dbReference type="PANTHER" id="PTHR11610:SF186">
    <property type="entry name" value="FI22312P1"/>
    <property type="match status" value="1"/>
</dbReference>
<feature type="binding site" evidence="5">
    <location>
        <position position="261"/>
    </location>
    <ligand>
        <name>Ca(2+)</name>
        <dbReference type="ChEBI" id="CHEBI:29108"/>
    </ligand>
</feature>
<evidence type="ECO:0000313" key="9">
    <source>
        <dbReference type="EMBL" id="CAD7243825.1"/>
    </source>
</evidence>
<keyword evidence="10" id="KW-1185">Reference proteome</keyword>
<evidence type="ECO:0000256" key="5">
    <source>
        <dbReference type="PIRSR" id="PIRSR000865-2"/>
    </source>
</evidence>
<dbReference type="OrthoDB" id="199913at2759"/>
<gene>
    <name evidence="9" type="ORF">DSTB1V02_LOCUS3736</name>
</gene>
<keyword evidence="5" id="KW-0479">Metal-binding</keyword>
<dbReference type="SUPFAM" id="SSF53474">
    <property type="entry name" value="alpha/beta-Hydrolases"/>
    <property type="match status" value="1"/>
</dbReference>
<dbReference type="CDD" id="cd00707">
    <property type="entry name" value="Pancreat_lipase_like"/>
    <property type="match status" value="1"/>
</dbReference>
<evidence type="ECO:0000256" key="1">
    <source>
        <dbReference type="ARBA" id="ARBA00004613"/>
    </source>
</evidence>
<keyword evidence="7" id="KW-0732">Signal</keyword>
<dbReference type="InterPro" id="IPR033906">
    <property type="entry name" value="Lipase_N"/>
</dbReference>
<keyword evidence="3" id="KW-0964">Secreted</keyword>
<feature type="active site" description="Charge relay system" evidence="4">
    <location>
        <position position="330"/>
    </location>
</feature>
<dbReference type="InterPro" id="IPR013818">
    <property type="entry name" value="Lipase"/>
</dbReference>
<evidence type="ECO:0000256" key="6">
    <source>
        <dbReference type="RuleBase" id="RU004262"/>
    </source>
</evidence>
<keyword evidence="5" id="KW-0106">Calcium</keyword>
<dbReference type="GO" id="GO:0016298">
    <property type="term" value="F:lipase activity"/>
    <property type="evidence" value="ECO:0007669"/>
    <property type="project" value="InterPro"/>
</dbReference>
<dbReference type="AlphaFoldDB" id="A0A7R8X4U8"/>
<dbReference type="InterPro" id="IPR000734">
    <property type="entry name" value="TAG_lipase"/>
</dbReference>
<dbReference type="Gene3D" id="3.40.50.1820">
    <property type="entry name" value="alpha/beta hydrolase"/>
    <property type="match status" value="1"/>
</dbReference>
<dbReference type="PANTHER" id="PTHR11610">
    <property type="entry name" value="LIPASE"/>
    <property type="match status" value="1"/>
</dbReference>
<evidence type="ECO:0000256" key="2">
    <source>
        <dbReference type="ARBA" id="ARBA00010701"/>
    </source>
</evidence>
<dbReference type="GO" id="GO:0016042">
    <property type="term" value="P:lipid catabolic process"/>
    <property type="evidence" value="ECO:0007669"/>
    <property type="project" value="TreeGrafter"/>
</dbReference>
<feature type="active site" description="Nucleophile" evidence="4">
    <location>
        <position position="213"/>
    </location>
</feature>
<evidence type="ECO:0000259" key="8">
    <source>
        <dbReference type="Pfam" id="PF00151"/>
    </source>
</evidence>
<dbReference type="PRINTS" id="PR00821">
    <property type="entry name" value="TAGLIPASE"/>
</dbReference>
<feature type="domain" description="Lipase" evidence="8">
    <location>
        <begin position="80"/>
        <end position="401"/>
    </location>
</feature>
<dbReference type="EMBL" id="LR900023">
    <property type="protein sequence ID" value="CAD7243825.1"/>
    <property type="molecule type" value="Genomic_DNA"/>
</dbReference>
<dbReference type="PIRSF" id="PIRSF000865">
    <property type="entry name" value="Lipoprotein_lipase_LIPH"/>
    <property type="match status" value="1"/>
</dbReference>
<dbReference type="GO" id="GO:0005615">
    <property type="term" value="C:extracellular space"/>
    <property type="evidence" value="ECO:0007669"/>
    <property type="project" value="TreeGrafter"/>
</dbReference>
<dbReference type="Proteomes" id="UP000677054">
    <property type="component" value="Unassembled WGS sequence"/>
</dbReference>